<dbReference type="InterPro" id="IPR001119">
    <property type="entry name" value="SLH_dom"/>
</dbReference>
<keyword evidence="3" id="KW-1185">Reference proteome</keyword>
<dbReference type="Proteomes" id="UP000266482">
    <property type="component" value="Unassembled WGS sequence"/>
</dbReference>
<evidence type="ECO:0000313" key="2">
    <source>
        <dbReference type="EMBL" id="RIX59619.1"/>
    </source>
</evidence>
<dbReference type="OrthoDB" id="9781559at2"/>
<proteinExistence type="predicted"/>
<accession>A0A3A1VFD6</accession>
<feature type="domain" description="SLH" evidence="1">
    <location>
        <begin position="1"/>
        <end position="43"/>
    </location>
</feature>
<comment type="caution">
    <text evidence="2">The sequence shown here is derived from an EMBL/GenBank/DDBJ whole genome shotgun (WGS) entry which is preliminary data.</text>
</comment>
<evidence type="ECO:0000259" key="1">
    <source>
        <dbReference type="PROSITE" id="PS51272"/>
    </source>
</evidence>
<dbReference type="Pfam" id="PF00395">
    <property type="entry name" value="SLH"/>
    <property type="match status" value="1"/>
</dbReference>
<organism evidence="2 3">
    <name type="scientific">Paenibacillus nanensis</name>
    <dbReference type="NCBI Taxonomy" id="393251"/>
    <lineage>
        <taxon>Bacteria</taxon>
        <taxon>Bacillati</taxon>
        <taxon>Bacillota</taxon>
        <taxon>Bacilli</taxon>
        <taxon>Bacillales</taxon>
        <taxon>Paenibacillaceae</taxon>
        <taxon>Paenibacillus</taxon>
    </lineage>
</organism>
<sequence length="43" mass="4536">MDWAAAAGILNGRPGNLMKPGGAATQAEMSAILVRFIAWHNKV</sequence>
<gene>
    <name evidence="2" type="ORF">D3P08_05650</name>
</gene>
<dbReference type="EMBL" id="QXQA01000002">
    <property type="protein sequence ID" value="RIX59619.1"/>
    <property type="molecule type" value="Genomic_DNA"/>
</dbReference>
<dbReference type="AlphaFoldDB" id="A0A3A1VFD6"/>
<name>A0A3A1VFD6_9BACL</name>
<reference evidence="2 3" key="1">
    <citation type="submission" date="2018-09" db="EMBL/GenBank/DDBJ databases">
        <title>Paenibacillus aracenensis nov. sp. isolated from a cave in southern Spain.</title>
        <authorList>
            <person name="Jurado V."/>
            <person name="Gutierrez-Patricio S."/>
            <person name="Gonzalez-Pimentel J.L."/>
            <person name="Miller A.Z."/>
            <person name="Laiz L."/>
            <person name="Saiz-Jimenez C."/>
        </authorList>
    </citation>
    <scope>NUCLEOTIDE SEQUENCE [LARGE SCALE GENOMIC DNA]</scope>
    <source>
        <strain evidence="2 3">DSM 22867</strain>
    </source>
</reference>
<dbReference type="PROSITE" id="PS51272">
    <property type="entry name" value="SLH"/>
    <property type="match status" value="1"/>
</dbReference>
<evidence type="ECO:0000313" key="3">
    <source>
        <dbReference type="Proteomes" id="UP000266482"/>
    </source>
</evidence>
<protein>
    <submittedName>
        <fullName evidence="2">S-layer homology domain-containing protein</fullName>
    </submittedName>
</protein>